<dbReference type="SUPFAM" id="SSF51556">
    <property type="entry name" value="Metallo-dependent hydrolases"/>
    <property type="match status" value="1"/>
</dbReference>
<dbReference type="Pfam" id="PF19326">
    <property type="entry name" value="AMP_deaminase"/>
    <property type="match status" value="1"/>
</dbReference>
<dbReference type="PANTHER" id="PTHR11359:SF0">
    <property type="entry name" value="AMP DEAMINASE"/>
    <property type="match status" value="1"/>
</dbReference>
<dbReference type="InterPro" id="IPR006329">
    <property type="entry name" value="AMPD"/>
</dbReference>
<keyword evidence="2" id="KW-0812">Transmembrane</keyword>
<feature type="transmembrane region" description="Helical" evidence="2">
    <location>
        <begin position="527"/>
        <end position="547"/>
    </location>
</feature>
<dbReference type="AlphaFoldDB" id="A0A7J7IGF9"/>
<evidence type="ECO:0000313" key="3">
    <source>
        <dbReference type="EMBL" id="KAF6002163.1"/>
    </source>
</evidence>
<protein>
    <submittedName>
        <fullName evidence="3">Adenosine monophosphate deaminase</fullName>
    </submittedName>
</protein>
<sequence>MDRFHGGNVEFPWTASAEAEDTQPVLARHALSPHWRRLVSAQVAADSQTQSASTPADVATNVENEAELKDDASSPRDDVQLQHRAAAIDESTRIALETFETRRALGQAFRSIGSVIAERGFQRVCVTNELVLTAEEQRVCALLRSAIALREKYLYLPKVPEFARPAPSYRACDMSIHVPPPYDPFRGPEVGPSSHMFSFRDGIMEVSLPAGDATRGHASCMAPGTYADYVRDLNTITGVMNDPDSRSFCYKRLQLLTLRFQMHMLLNDEAERLEQMTVPHRDFYNVRKVDTHIHHSSCMNQKHLLRFIKKKLKTEPNTPVLERDGRILTLAGVFESLGMTAYDLSVDTLDVHADKRTVQRFDRFNNKYSPLGESRLREVFLKTDNRIEGRYLAEITREVLDDLSENKYAHIEPRMSIYGKKRCEWDLLARWFTKHRIYSDHARWLIQIPRLFGAYYQAGLLDSFQEMLDNIFLPLFEVTQDPATHPELHTVLQQVVGFDTVDDESVPQPRVDLLTLPPPPQWRSAAVMPYAYFTFYIYANLWVLNAFREQRGLNQFRFRPHAGEAWRSRSPRSDFIASTRHQSWY</sequence>
<proteinExistence type="inferred from homology"/>
<dbReference type="EMBL" id="VWRR01000011">
    <property type="protein sequence ID" value="KAF6002163.1"/>
    <property type="molecule type" value="Genomic_DNA"/>
</dbReference>
<dbReference type="GO" id="GO:0032264">
    <property type="term" value="P:IMP salvage"/>
    <property type="evidence" value="ECO:0007669"/>
    <property type="project" value="InterPro"/>
</dbReference>
<dbReference type="OrthoDB" id="1723809at2759"/>
<keyword evidence="2" id="KW-0472">Membrane</keyword>
<organism evidence="3 4">
    <name type="scientific">Cyanidiococcus yangmingshanensis</name>
    <dbReference type="NCBI Taxonomy" id="2690220"/>
    <lineage>
        <taxon>Eukaryota</taxon>
        <taxon>Rhodophyta</taxon>
        <taxon>Bangiophyceae</taxon>
        <taxon>Cyanidiales</taxon>
        <taxon>Cyanidiaceae</taxon>
        <taxon>Cyanidiococcus</taxon>
    </lineage>
</organism>
<dbReference type="Proteomes" id="UP000530660">
    <property type="component" value="Unassembled WGS sequence"/>
</dbReference>
<reference evidence="3 4" key="1">
    <citation type="journal article" date="2020" name="J. Phycol.">
        <title>Comparative genome analysis reveals Cyanidiococcus gen. nov., a new extremophilic red algal genus sister to Cyanidioschyzon (Cyanidioschyzonaceae, Rhodophyta).</title>
        <authorList>
            <person name="Liu S.-L."/>
            <person name="Chiang Y.-R."/>
            <person name="Yoon H.S."/>
            <person name="Fu H.-Y."/>
        </authorList>
    </citation>
    <scope>NUCLEOTIDE SEQUENCE [LARGE SCALE GENOMIC DNA]</scope>
    <source>
        <strain evidence="3 4">THAL066</strain>
    </source>
</reference>
<dbReference type="Gene3D" id="3.20.20.140">
    <property type="entry name" value="Metal-dependent hydrolases"/>
    <property type="match status" value="2"/>
</dbReference>
<accession>A0A7J7IGF9</accession>
<keyword evidence="4" id="KW-1185">Reference proteome</keyword>
<evidence type="ECO:0000256" key="2">
    <source>
        <dbReference type="SAM" id="Phobius"/>
    </source>
</evidence>
<evidence type="ECO:0000313" key="4">
    <source>
        <dbReference type="Proteomes" id="UP000530660"/>
    </source>
</evidence>
<dbReference type="GO" id="GO:0003876">
    <property type="term" value="F:AMP deaminase activity"/>
    <property type="evidence" value="ECO:0007669"/>
    <property type="project" value="InterPro"/>
</dbReference>
<name>A0A7J7IGF9_9RHOD</name>
<dbReference type="GO" id="GO:0005829">
    <property type="term" value="C:cytosol"/>
    <property type="evidence" value="ECO:0007669"/>
    <property type="project" value="TreeGrafter"/>
</dbReference>
<keyword evidence="2" id="KW-1133">Transmembrane helix</keyword>
<dbReference type="InterPro" id="IPR032466">
    <property type="entry name" value="Metal_Hydrolase"/>
</dbReference>
<dbReference type="PANTHER" id="PTHR11359">
    <property type="entry name" value="AMP DEAMINASE"/>
    <property type="match status" value="1"/>
</dbReference>
<comment type="caution">
    <text evidence="3">The sequence shown here is derived from an EMBL/GenBank/DDBJ whole genome shotgun (WGS) entry which is preliminary data.</text>
</comment>
<gene>
    <name evidence="3" type="primary">AMPD1</name>
    <name evidence="3" type="ORF">F1559_001644</name>
</gene>
<evidence type="ECO:0000256" key="1">
    <source>
        <dbReference type="ARBA" id="ARBA00006676"/>
    </source>
</evidence>
<dbReference type="GO" id="GO:0046033">
    <property type="term" value="P:AMP metabolic process"/>
    <property type="evidence" value="ECO:0007669"/>
    <property type="project" value="TreeGrafter"/>
</dbReference>
<comment type="similarity">
    <text evidence="1">Belongs to the metallo-dependent hydrolases superfamily. Adenosine and AMP deaminases family.</text>
</comment>